<evidence type="ECO:0000313" key="7">
    <source>
        <dbReference type="Proteomes" id="UP000178720"/>
    </source>
</evidence>
<name>A0A1F4Y547_9BACT</name>
<evidence type="ECO:0000256" key="1">
    <source>
        <dbReference type="ARBA" id="ARBA00022741"/>
    </source>
</evidence>
<keyword evidence="4" id="KW-0067">ATP-binding</keyword>
<dbReference type="InterPro" id="IPR027417">
    <property type="entry name" value="P-loop_NTPase"/>
</dbReference>
<dbReference type="GO" id="GO:0043138">
    <property type="term" value="F:3'-5' DNA helicase activity"/>
    <property type="evidence" value="ECO:0007669"/>
    <property type="project" value="TreeGrafter"/>
</dbReference>
<protein>
    <recommendedName>
        <fullName evidence="5">UvrD-like helicase C-terminal domain-containing protein</fullName>
    </recommendedName>
</protein>
<dbReference type="GO" id="GO:0000725">
    <property type="term" value="P:recombinational repair"/>
    <property type="evidence" value="ECO:0007669"/>
    <property type="project" value="TreeGrafter"/>
</dbReference>
<keyword evidence="1" id="KW-0547">Nucleotide-binding</keyword>
<dbReference type="GO" id="GO:0033202">
    <property type="term" value="C:DNA helicase complex"/>
    <property type="evidence" value="ECO:0007669"/>
    <property type="project" value="TreeGrafter"/>
</dbReference>
<feature type="domain" description="UvrD-like helicase C-terminal" evidence="5">
    <location>
        <begin position="89"/>
        <end position="214"/>
    </location>
</feature>
<keyword evidence="3" id="KW-0347">Helicase</keyword>
<dbReference type="Gene3D" id="3.40.50.300">
    <property type="entry name" value="P-loop containing nucleotide triphosphate hydrolases"/>
    <property type="match status" value="1"/>
</dbReference>
<evidence type="ECO:0000256" key="4">
    <source>
        <dbReference type="ARBA" id="ARBA00022840"/>
    </source>
</evidence>
<dbReference type="GO" id="GO:0003677">
    <property type="term" value="F:DNA binding"/>
    <property type="evidence" value="ECO:0007669"/>
    <property type="project" value="InterPro"/>
</dbReference>
<dbReference type="GO" id="GO:0005829">
    <property type="term" value="C:cytosol"/>
    <property type="evidence" value="ECO:0007669"/>
    <property type="project" value="TreeGrafter"/>
</dbReference>
<dbReference type="PANTHER" id="PTHR11070">
    <property type="entry name" value="UVRD / RECB / PCRA DNA HELICASE FAMILY MEMBER"/>
    <property type="match status" value="1"/>
</dbReference>
<dbReference type="AlphaFoldDB" id="A0A1F4Y547"/>
<dbReference type="PANTHER" id="PTHR11070:SF2">
    <property type="entry name" value="ATP-DEPENDENT DNA HELICASE SRS2"/>
    <property type="match status" value="1"/>
</dbReference>
<dbReference type="CDD" id="cd18807">
    <property type="entry name" value="SF1_C_UvrD"/>
    <property type="match status" value="1"/>
</dbReference>
<dbReference type="SUPFAM" id="SSF52540">
    <property type="entry name" value="P-loop containing nucleoside triphosphate hydrolases"/>
    <property type="match status" value="1"/>
</dbReference>
<dbReference type="GO" id="GO:0016787">
    <property type="term" value="F:hydrolase activity"/>
    <property type="evidence" value="ECO:0007669"/>
    <property type="project" value="UniProtKB-KW"/>
</dbReference>
<dbReference type="InterPro" id="IPR000212">
    <property type="entry name" value="DNA_helicase_UvrD/REP"/>
</dbReference>
<comment type="caution">
    <text evidence="6">The sequence shown here is derived from an EMBL/GenBank/DDBJ whole genome shotgun (WGS) entry which is preliminary data.</text>
</comment>
<keyword evidence="2" id="KW-0378">Hydrolase</keyword>
<evidence type="ECO:0000259" key="5">
    <source>
        <dbReference type="Pfam" id="PF13361"/>
    </source>
</evidence>
<proteinExistence type="predicted"/>
<dbReference type="Proteomes" id="UP000178720">
    <property type="component" value="Unassembled WGS sequence"/>
</dbReference>
<evidence type="ECO:0000256" key="2">
    <source>
        <dbReference type="ARBA" id="ARBA00022801"/>
    </source>
</evidence>
<dbReference type="Pfam" id="PF13361">
    <property type="entry name" value="UvrD_C"/>
    <property type="match status" value="1"/>
</dbReference>
<dbReference type="Gene3D" id="1.10.486.10">
    <property type="entry name" value="PCRA, domain 4"/>
    <property type="match status" value="1"/>
</dbReference>
<dbReference type="EMBL" id="MEWV01000003">
    <property type="protein sequence ID" value="OGC88998.1"/>
    <property type="molecule type" value="Genomic_DNA"/>
</dbReference>
<evidence type="ECO:0000256" key="3">
    <source>
        <dbReference type="ARBA" id="ARBA00022806"/>
    </source>
</evidence>
<reference evidence="6 7" key="1">
    <citation type="journal article" date="2016" name="Nat. Commun.">
        <title>Thousands of microbial genomes shed light on interconnected biogeochemical processes in an aquifer system.</title>
        <authorList>
            <person name="Anantharaman K."/>
            <person name="Brown C.T."/>
            <person name="Hug L.A."/>
            <person name="Sharon I."/>
            <person name="Castelle C.J."/>
            <person name="Probst A.J."/>
            <person name="Thomas B.C."/>
            <person name="Singh A."/>
            <person name="Wilkins M.J."/>
            <person name="Karaoz U."/>
            <person name="Brodie E.L."/>
            <person name="Williams K.H."/>
            <person name="Hubbard S.S."/>
            <person name="Banfield J.F."/>
        </authorList>
    </citation>
    <scope>NUCLEOTIDE SEQUENCE [LARGE SCALE GENOMIC DNA]</scope>
</reference>
<sequence length="254" mass="28046">MRLALSSVEGAAGNAPDLGRVIDTLPGIGKVTKLKILSGQEASLRGGIGERVAQMRALIKKIGERASLLPPSALLRAAIVDSGIERRLKEDKFEGGERLENLAELVSLATRFDRVDLSPIEGLEKFLESAALASDQDELKETRDMVRLMTVHAAKGLEFPYVFIVGLEEGLFPLQRDSSTHSERGGEGSAMEEERRLMYVALTRAQKKVYLSFAMMRTVFGSTDIRTPSSFLEECKDYLQQEEPEPLGKTIYLD</sequence>
<evidence type="ECO:0000313" key="6">
    <source>
        <dbReference type="EMBL" id="OGC88998.1"/>
    </source>
</evidence>
<organism evidence="6 7">
    <name type="scientific">Candidatus Adlerbacteria bacterium RIFCSPHIGHO2_02_FULL_54_18</name>
    <dbReference type="NCBI Taxonomy" id="1797241"/>
    <lineage>
        <taxon>Bacteria</taxon>
        <taxon>Candidatus Adleribacteriota</taxon>
    </lineage>
</organism>
<accession>A0A1F4Y547</accession>
<dbReference type="InterPro" id="IPR014017">
    <property type="entry name" value="DNA_helicase_UvrD-like_C"/>
</dbReference>
<gene>
    <name evidence="6" type="ORF">A3D70_02105</name>
</gene>
<dbReference type="GO" id="GO:0005524">
    <property type="term" value="F:ATP binding"/>
    <property type="evidence" value="ECO:0007669"/>
    <property type="project" value="UniProtKB-KW"/>
</dbReference>